<accession>A0A8T0KCP4</accession>
<reference evidence="2 3" key="1">
    <citation type="submission" date="2020-05" db="EMBL/GenBank/DDBJ databases">
        <title>Vigna angularis (adzuki bean) Var. LongXiaoDou No. 4 denovo assembly.</title>
        <authorList>
            <person name="Xiang H."/>
        </authorList>
    </citation>
    <scope>NUCLEOTIDE SEQUENCE [LARGE SCALE GENOMIC DNA]</scope>
    <source>
        <tissue evidence="2">Leaf</tissue>
    </source>
</reference>
<evidence type="ECO:0000313" key="3">
    <source>
        <dbReference type="Proteomes" id="UP000743370"/>
    </source>
</evidence>
<protein>
    <submittedName>
        <fullName evidence="2">Uncharacterized protein</fullName>
    </submittedName>
</protein>
<sequence>MSKPNPNSHAESHNTIASEDEDVKRKVLERLASGAFDCGLLAAACGNRMGHHHGPRQKDGGRHDKGKGEDVK</sequence>
<evidence type="ECO:0000256" key="1">
    <source>
        <dbReference type="SAM" id="MobiDB-lite"/>
    </source>
</evidence>
<feature type="region of interest" description="Disordered" evidence="1">
    <location>
        <begin position="1"/>
        <end position="23"/>
    </location>
</feature>
<proteinExistence type="predicted"/>
<dbReference type="EMBL" id="JABFOF010000005">
    <property type="protein sequence ID" value="KAG2397059.1"/>
    <property type="molecule type" value="Genomic_DNA"/>
</dbReference>
<name>A0A8T0KCP4_PHAAN</name>
<feature type="region of interest" description="Disordered" evidence="1">
    <location>
        <begin position="46"/>
        <end position="72"/>
    </location>
</feature>
<evidence type="ECO:0000313" key="2">
    <source>
        <dbReference type="EMBL" id="KAG2397059.1"/>
    </source>
</evidence>
<comment type="caution">
    <text evidence="2">The sequence shown here is derived from an EMBL/GenBank/DDBJ whole genome shotgun (WGS) entry which is preliminary data.</text>
</comment>
<organism evidence="2 3">
    <name type="scientific">Phaseolus angularis</name>
    <name type="common">Azuki bean</name>
    <name type="synonym">Vigna angularis</name>
    <dbReference type="NCBI Taxonomy" id="3914"/>
    <lineage>
        <taxon>Eukaryota</taxon>
        <taxon>Viridiplantae</taxon>
        <taxon>Streptophyta</taxon>
        <taxon>Embryophyta</taxon>
        <taxon>Tracheophyta</taxon>
        <taxon>Spermatophyta</taxon>
        <taxon>Magnoliopsida</taxon>
        <taxon>eudicotyledons</taxon>
        <taxon>Gunneridae</taxon>
        <taxon>Pentapetalae</taxon>
        <taxon>rosids</taxon>
        <taxon>fabids</taxon>
        <taxon>Fabales</taxon>
        <taxon>Fabaceae</taxon>
        <taxon>Papilionoideae</taxon>
        <taxon>50 kb inversion clade</taxon>
        <taxon>NPAAA clade</taxon>
        <taxon>indigoferoid/millettioid clade</taxon>
        <taxon>Phaseoleae</taxon>
        <taxon>Vigna</taxon>
    </lineage>
</organism>
<feature type="compositionally biased region" description="Basic and acidic residues" evidence="1">
    <location>
        <begin position="56"/>
        <end position="72"/>
    </location>
</feature>
<dbReference type="Proteomes" id="UP000743370">
    <property type="component" value="Unassembled WGS sequence"/>
</dbReference>
<gene>
    <name evidence="2" type="ORF">HKW66_Vig0245750</name>
</gene>
<feature type="compositionally biased region" description="Polar residues" evidence="1">
    <location>
        <begin position="1"/>
        <end position="17"/>
    </location>
</feature>
<dbReference type="AlphaFoldDB" id="A0A8T0KCP4"/>